<dbReference type="InterPro" id="IPR036291">
    <property type="entry name" value="NAD(P)-bd_dom_sf"/>
</dbReference>
<name>A0ABS5CGL0_9BACL</name>
<dbReference type="InterPro" id="IPR029903">
    <property type="entry name" value="RmlD-like-bd"/>
</dbReference>
<comment type="similarity">
    <text evidence="1 2">Belongs to the dTDP-4-dehydrorhamnose reductase family.</text>
</comment>
<comment type="caution">
    <text evidence="4">The sequence shown here is derived from an EMBL/GenBank/DDBJ whole genome shotgun (WGS) entry which is preliminary data.</text>
</comment>
<evidence type="ECO:0000259" key="3">
    <source>
        <dbReference type="Pfam" id="PF04321"/>
    </source>
</evidence>
<dbReference type="Proteomes" id="UP000673394">
    <property type="component" value="Unassembled WGS sequence"/>
</dbReference>
<dbReference type="EC" id="1.1.1.133" evidence="2"/>
<proteinExistence type="inferred from homology"/>
<keyword evidence="2" id="KW-0521">NADP</keyword>
<comment type="pathway">
    <text evidence="2">Carbohydrate biosynthesis; dTDP-L-rhamnose biosynthesis.</text>
</comment>
<accession>A0ABS5CGL0</accession>
<evidence type="ECO:0000256" key="1">
    <source>
        <dbReference type="ARBA" id="ARBA00010944"/>
    </source>
</evidence>
<dbReference type="PANTHER" id="PTHR10491">
    <property type="entry name" value="DTDP-4-DEHYDRORHAMNOSE REDUCTASE"/>
    <property type="match status" value="1"/>
</dbReference>
<dbReference type="SUPFAM" id="SSF51735">
    <property type="entry name" value="NAD(P)-binding Rossmann-fold domains"/>
    <property type="match status" value="1"/>
</dbReference>
<gene>
    <name evidence="4" type="ORF">I8J30_20075</name>
</gene>
<protein>
    <recommendedName>
        <fullName evidence="2">dTDP-4-dehydrorhamnose reductase</fullName>
        <ecNumber evidence="2">1.1.1.133</ecNumber>
    </recommendedName>
</protein>
<keyword evidence="5" id="KW-1185">Reference proteome</keyword>
<dbReference type="RefSeq" id="WP_210661158.1">
    <property type="nucleotide sequence ID" value="NZ_JAGKSP010000009.1"/>
</dbReference>
<sequence length="243" mass="28105">MKAMITGNNGAVAPYVNRELKSRSMDVTVWKRELVGIDNEEEVYRFIEETNPDIFFHIATGPIEWLEYIAKATKKLGIKLVFTSTVSVFSEDKTGPYTPESIPDAENSYGVYKIQCEKLLKEFYPEAYILRLGWQIGSETGSNNMFDFLCRGQQDNGCIEASSQWYPSCSFLEDTAAAIVDIALNYESNTYLLNSNRKYSFYDIVLYLKRLHQQDWKVVETNALVRDDRMYDDRIIMKPFDFS</sequence>
<feature type="domain" description="RmlD-like substrate binding" evidence="3">
    <location>
        <begin position="67"/>
        <end position="183"/>
    </location>
</feature>
<dbReference type="EMBL" id="JAGKSP010000009">
    <property type="protein sequence ID" value="MBP3965028.1"/>
    <property type="molecule type" value="Genomic_DNA"/>
</dbReference>
<keyword evidence="2" id="KW-0560">Oxidoreductase</keyword>
<evidence type="ECO:0000313" key="4">
    <source>
        <dbReference type="EMBL" id="MBP3965028.1"/>
    </source>
</evidence>
<evidence type="ECO:0000313" key="5">
    <source>
        <dbReference type="Proteomes" id="UP000673394"/>
    </source>
</evidence>
<comment type="function">
    <text evidence="2">Catalyzes the reduction of dTDP-6-deoxy-L-lyxo-4-hexulose to yield dTDP-L-rhamnose.</text>
</comment>
<dbReference type="InterPro" id="IPR005913">
    <property type="entry name" value="dTDP_dehydrorham_reduct"/>
</dbReference>
<dbReference type="Gene3D" id="3.40.50.720">
    <property type="entry name" value="NAD(P)-binding Rossmann-like Domain"/>
    <property type="match status" value="1"/>
</dbReference>
<dbReference type="Pfam" id="PF04321">
    <property type="entry name" value="RmlD_sub_bind"/>
    <property type="match status" value="1"/>
</dbReference>
<reference evidence="4 5" key="1">
    <citation type="submission" date="2021-04" db="EMBL/GenBank/DDBJ databases">
        <title>Paenibacillus sp. DLE-14 whole genome sequence.</title>
        <authorList>
            <person name="Ham Y.J."/>
        </authorList>
    </citation>
    <scope>NUCLEOTIDE SEQUENCE [LARGE SCALE GENOMIC DNA]</scope>
    <source>
        <strain evidence="4 5">DLE-14</strain>
    </source>
</reference>
<dbReference type="PANTHER" id="PTHR10491:SF4">
    <property type="entry name" value="METHIONINE ADENOSYLTRANSFERASE 2 SUBUNIT BETA"/>
    <property type="match status" value="1"/>
</dbReference>
<evidence type="ECO:0000256" key="2">
    <source>
        <dbReference type="RuleBase" id="RU364082"/>
    </source>
</evidence>
<organism evidence="4 5">
    <name type="scientific">Paenibacillus lignilyticus</name>
    <dbReference type="NCBI Taxonomy" id="1172615"/>
    <lineage>
        <taxon>Bacteria</taxon>
        <taxon>Bacillati</taxon>
        <taxon>Bacillota</taxon>
        <taxon>Bacilli</taxon>
        <taxon>Bacillales</taxon>
        <taxon>Paenibacillaceae</taxon>
        <taxon>Paenibacillus</taxon>
    </lineage>
</organism>